<dbReference type="GO" id="GO:0009279">
    <property type="term" value="C:cell outer membrane"/>
    <property type="evidence" value="ECO:0007669"/>
    <property type="project" value="UniProtKB-UniRule"/>
</dbReference>
<evidence type="ECO:0000256" key="6">
    <source>
        <dbReference type="ARBA" id="ARBA00023136"/>
    </source>
</evidence>
<dbReference type="PIRSF" id="PIRSF006076">
    <property type="entry name" value="OM_assembly_OMP85"/>
    <property type="match status" value="1"/>
</dbReference>
<evidence type="ECO:0000313" key="13">
    <source>
        <dbReference type="Proteomes" id="UP000034883"/>
    </source>
</evidence>
<keyword evidence="4 10" id="KW-0732">Signal</keyword>
<dbReference type="Proteomes" id="UP000034883">
    <property type="component" value="Chromosome"/>
</dbReference>
<evidence type="ECO:0000256" key="10">
    <source>
        <dbReference type="SAM" id="SignalP"/>
    </source>
</evidence>
<feature type="signal peptide" evidence="10">
    <location>
        <begin position="1"/>
        <end position="23"/>
    </location>
</feature>
<evidence type="ECO:0000256" key="5">
    <source>
        <dbReference type="ARBA" id="ARBA00022737"/>
    </source>
</evidence>
<evidence type="ECO:0000259" key="11">
    <source>
        <dbReference type="PROSITE" id="PS51779"/>
    </source>
</evidence>
<keyword evidence="7" id="KW-0998">Cell outer membrane</keyword>
<dbReference type="InterPro" id="IPR039910">
    <property type="entry name" value="D15-like"/>
</dbReference>
<dbReference type="RefSeq" id="WP_053235418.1">
    <property type="nucleotide sequence ID" value="NZ_CP011125.1"/>
</dbReference>
<feature type="domain" description="POTRA" evidence="11">
    <location>
        <begin position="147"/>
        <end position="224"/>
    </location>
</feature>
<dbReference type="InterPro" id="IPR010827">
    <property type="entry name" value="BamA/TamA_POTRA"/>
</dbReference>
<evidence type="ECO:0000256" key="4">
    <source>
        <dbReference type="ARBA" id="ARBA00022729"/>
    </source>
</evidence>
<keyword evidence="5" id="KW-0677">Repeat</keyword>
<reference evidence="12 13" key="1">
    <citation type="submission" date="2015-03" db="EMBL/GenBank/DDBJ databases">
        <title>Genome assembly of Sandaracinus amylolyticus DSM 53668.</title>
        <authorList>
            <person name="Sharma G."/>
            <person name="Subramanian S."/>
        </authorList>
    </citation>
    <scope>NUCLEOTIDE SEQUENCE [LARGE SCALE GENOMIC DNA]</scope>
    <source>
        <strain evidence="12 13">DSM 53668</strain>
    </source>
</reference>
<dbReference type="InterPro" id="IPR000184">
    <property type="entry name" value="Bac_surfAg_D15"/>
</dbReference>
<feature type="compositionally biased region" description="Acidic residues" evidence="9">
    <location>
        <begin position="26"/>
        <end position="62"/>
    </location>
</feature>
<evidence type="ECO:0000256" key="3">
    <source>
        <dbReference type="ARBA" id="ARBA00022692"/>
    </source>
</evidence>
<dbReference type="Pfam" id="PF01103">
    <property type="entry name" value="Omp85"/>
    <property type="match status" value="1"/>
</dbReference>
<keyword evidence="6" id="KW-0472">Membrane</keyword>
<dbReference type="PANTHER" id="PTHR12815:SF47">
    <property type="entry name" value="TRANSLOCATION AND ASSEMBLY MODULE SUBUNIT TAMA"/>
    <property type="match status" value="1"/>
</dbReference>
<keyword evidence="2" id="KW-1134">Transmembrane beta strand</keyword>
<comment type="subcellular location">
    <subcellularLocation>
        <location evidence="1">Membrane</location>
    </subcellularLocation>
</comment>
<accession>A0A0F6YJN0</accession>
<name>A0A0F6YJN0_9BACT</name>
<feature type="region of interest" description="Disordered" evidence="9">
    <location>
        <begin position="26"/>
        <end position="64"/>
    </location>
</feature>
<dbReference type="OrthoDB" id="9803054at2"/>
<dbReference type="Gene3D" id="3.10.20.310">
    <property type="entry name" value="membrane protein fhac"/>
    <property type="match status" value="5"/>
</dbReference>
<feature type="domain" description="POTRA" evidence="11">
    <location>
        <begin position="407"/>
        <end position="480"/>
    </location>
</feature>
<proteinExistence type="predicted"/>
<evidence type="ECO:0000256" key="2">
    <source>
        <dbReference type="ARBA" id="ARBA00022452"/>
    </source>
</evidence>
<dbReference type="GO" id="GO:0071709">
    <property type="term" value="P:membrane assembly"/>
    <property type="evidence" value="ECO:0007669"/>
    <property type="project" value="InterPro"/>
</dbReference>
<protein>
    <recommendedName>
        <fullName evidence="8">Outer membrane protein assembly factor BamA</fullName>
    </recommendedName>
</protein>
<evidence type="ECO:0000256" key="7">
    <source>
        <dbReference type="ARBA" id="ARBA00023237"/>
    </source>
</evidence>
<dbReference type="STRING" id="927083.DB32_005400"/>
<dbReference type="PROSITE" id="PS51779">
    <property type="entry name" value="POTRA"/>
    <property type="match status" value="3"/>
</dbReference>
<dbReference type="PANTHER" id="PTHR12815">
    <property type="entry name" value="SORTING AND ASSEMBLY MACHINERY SAMM50 PROTEIN FAMILY MEMBER"/>
    <property type="match status" value="1"/>
</dbReference>
<evidence type="ECO:0000256" key="8">
    <source>
        <dbReference type="NCBIfam" id="TIGR03303"/>
    </source>
</evidence>
<feature type="chain" id="PRO_5002512872" description="Outer membrane protein assembly factor BamA" evidence="10">
    <location>
        <begin position="24"/>
        <end position="853"/>
    </location>
</feature>
<sequence length="853" mass="96753">MRRALHATLLAIASLTLVIPVAAQVTDEDEDEAGLEDEEGLEEEEEEEAEEEEEYEPVEDAEAGVGVPRTLCHGRRIRRVRVLGNRRVGDDDVLASVRSRAGNVCTDDRVADDARALWDLGFFDDIRVEAEPAEDRVDLIFRVRERPSISAVRYEGNSSVGNSDIDEVVELRSGSILSMQEVQRQLTRIRDLYAEKGYFLARIEPRLVRQPNNEVEVVFRIQEGAEVVVRRIRFVGNRHISGGDLRGIMQTGETGFFSFLTNNDNFQDERFDEDVTRLQAIYYDRGYLTMRVGTPRIELTPDRRFIDITIPLAEGPRFRIGRLRVVEQDDDGNEVEPLGGRRRVRELVAAEPGDWFSRTALGTSLLAVTRHYRDAGYAHVDVQPETDLDMDRNTVDLSIVVRRGPLTRIERINVRGNTKTRDSVIRREIRIAEGDLYSQTQLETSRAFIQALGYFERVELSESDGSAPDRIVVNVEVAERPTGTFNVGAGFSSIEAFIFTAQVQQQNLFGNGQSLNLQLQLSGLRQLVQIQFVEPYFFGTDWTFAIELFKTVRQFSSFTRDSTGGSLSFGHPIFDRRLSLFAQYRADYVQIGPRTGGFGAGQGLFQLNLLPIENNFRNGLQSSLRLTVTWDSRDNRIYPQNGLYASWSTEVADEVIGSATSWVRHRAFFRWYWELFSGVVLKMNTEWGLIASRQAPGPPVFERFYLGGIFNVRGFPLNSLGPRVGVPRTYAPPDGAIVPQFGEPVGGNMQLYYNLELEFPIIQQVGIRGVIFTDGGNAWNLDNYICQLPQPSEYVSSSDPCRVDLFDLRTSWGFGIRWISPLGPLRFEWGLPFMRIPGREQDIDFQFTIGNFF</sequence>
<evidence type="ECO:0000256" key="9">
    <source>
        <dbReference type="SAM" id="MobiDB-lite"/>
    </source>
</evidence>
<dbReference type="EMBL" id="CP011125">
    <property type="protein sequence ID" value="AKF08251.1"/>
    <property type="molecule type" value="Genomic_DNA"/>
</dbReference>
<evidence type="ECO:0000313" key="12">
    <source>
        <dbReference type="EMBL" id="AKF08251.1"/>
    </source>
</evidence>
<gene>
    <name evidence="12" type="ORF">DB32_005400</name>
</gene>
<dbReference type="Pfam" id="PF07244">
    <property type="entry name" value="POTRA"/>
    <property type="match status" value="5"/>
</dbReference>
<keyword evidence="3" id="KW-0812">Transmembrane</keyword>
<organism evidence="12 13">
    <name type="scientific">Sandaracinus amylolyticus</name>
    <dbReference type="NCBI Taxonomy" id="927083"/>
    <lineage>
        <taxon>Bacteria</taxon>
        <taxon>Pseudomonadati</taxon>
        <taxon>Myxococcota</taxon>
        <taxon>Polyangia</taxon>
        <taxon>Polyangiales</taxon>
        <taxon>Sandaracinaceae</taxon>
        <taxon>Sandaracinus</taxon>
    </lineage>
</organism>
<dbReference type="Gene3D" id="2.40.160.50">
    <property type="entry name" value="membrane protein fhac: a member of the omp85/tpsb transporter family"/>
    <property type="match status" value="1"/>
</dbReference>
<feature type="domain" description="POTRA" evidence="11">
    <location>
        <begin position="75"/>
        <end position="146"/>
    </location>
</feature>
<dbReference type="InterPro" id="IPR023707">
    <property type="entry name" value="OM_assembly_BamA"/>
</dbReference>
<dbReference type="KEGG" id="samy:DB32_005400"/>
<dbReference type="AlphaFoldDB" id="A0A0F6YJN0"/>
<dbReference type="InterPro" id="IPR034746">
    <property type="entry name" value="POTRA"/>
</dbReference>
<keyword evidence="13" id="KW-1185">Reference proteome</keyword>
<evidence type="ECO:0000256" key="1">
    <source>
        <dbReference type="ARBA" id="ARBA00004370"/>
    </source>
</evidence>
<dbReference type="NCBIfam" id="TIGR03303">
    <property type="entry name" value="OM_YaeT"/>
    <property type="match status" value="1"/>
</dbReference>